<dbReference type="Proteomes" id="UP000054166">
    <property type="component" value="Unassembled WGS sequence"/>
</dbReference>
<dbReference type="InParanoid" id="A0A0C3EPB3"/>
<sequence length="69" mass="7839">MKGKLYTPGLGEYIMGRKLTYGGKNRYDTNARAEIVFQMLLTDLSSPYHYHSVNVLVAKTKDEQLSRAV</sequence>
<organism evidence="1 2">
    <name type="scientific">Piloderma croceum (strain F 1598)</name>
    <dbReference type="NCBI Taxonomy" id="765440"/>
    <lineage>
        <taxon>Eukaryota</taxon>
        <taxon>Fungi</taxon>
        <taxon>Dikarya</taxon>
        <taxon>Basidiomycota</taxon>
        <taxon>Agaricomycotina</taxon>
        <taxon>Agaricomycetes</taxon>
        <taxon>Agaricomycetidae</taxon>
        <taxon>Atheliales</taxon>
        <taxon>Atheliaceae</taxon>
        <taxon>Piloderma</taxon>
    </lineage>
</organism>
<reference evidence="2" key="2">
    <citation type="submission" date="2015-01" db="EMBL/GenBank/DDBJ databases">
        <title>Evolutionary Origins and Diversification of the Mycorrhizal Mutualists.</title>
        <authorList>
            <consortium name="DOE Joint Genome Institute"/>
            <consortium name="Mycorrhizal Genomics Consortium"/>
            <person name="Kohler A."/>
            <person name="Kuo A."/>
            <person name="Nagy L.G."/>
            <person name="Floudas D."/>
            <person name="Copeland A."/>
            <person name="Barry K.W."/>
            <person name="Cichocki N."/>
            <person name="Veneault-Fourrey C."/>
            <person name="LaButti K."/>
            <person name="Lindquist E.A."/>
            <person name="Lipzen A."/>
            <person name="Lundell T."/>
            <person name="Morin E."/>
            <person name="Murat C."/>
            <person name="Riley R."/>
            <person name="Ohm R."/>
            <person name="Sun H."/>
            <person name="Tunlid A."/>
            <person name="Henrissat B."/>
            <person name="Grigoriev I.V."/>
            <person name="Hibbett D.S."/>
            <person name="Martin F."/>
        </authorList>
    </citation>
    <scope>NUCLEOTIDE SEQUENCE [LARGE SCALE GENOMIC DNA]</scope>
    <source>
        <strain evidence="2">F 1598</strain>
    </source>
</reference>
<gene>
    <name evidence="1" type="ORF">PILCRDRAFT_828269</name>
</gene>
<protein>
    <submittedName>
        <fullName evidence="1">Uncharacterized protein</fullName>
    </submittedName>
</protein>
<dbReference type="HOGENOM" id="CLU_2776833_0_0_1"/>
<evidence type="ECO:0000313" key="2">
    <source>
        <dbReference type="Proteomes" id="UP000054166"/>
    </source>
</evidence>
<name>A0A0C3EPB3_PILCF</name>
<proteinExistence type="predicted"/>
<dbReference type="AlphaFoldDB" id="A0A0C3EPB3"/>
<keyword evidence="2" id="KW-1185">Reference proteome</keyword>
<dbReference type="EMBL" id="KN833061">
    <property type="protein sequence ID" value="KIM74420.1"/>
    <property type="molecule type" value="Genomic_DNA"/>
</dbReference>
<reference evidence="1 2" key="1">
    <citation type="submission" date="2014-04" db="EMBL/GenBank/DDBJ databases">
        <authorList>
            <consortium name="DOE Joint Genome Institute"/>
            <person name="Kuo A."/>
            <person name="Tarkka M."/>
            <person name="Buscot F."/>
            <person name="Kohler A."/>
            <person name="Nagy L.G."/>
            <person name="Floudas D."/>
            <person name="Copeland A."/>
            <person name="Barry K.W."/>
            <person name="Cichocki N."/>
            <person name="Veneault-Fourrey C."/>
            <person name="LaButti K."/>
            <person name="Lindquist E.A."/>
            <person name="Lipzen A."/>
            <person name="Lundell T."/>
            <person name="Morin E."/>
            <person name="Murat C."/>
            <person name="Sun H."/>
            <person name="Tunlid A."/>
            <person name="Henrissat B."/>
            <person name="Grigoriev I.V."/>
            <person name="Hibbett D.S."/>
            <person name="Martin F."/>
            <person name="Nordberg H.P."/>
            <person name="Cantor M.N."/>
            <person name="Hua S.X."/>
        </authorList>
    </citation>
    <scope>NUCLEOTIDE SEQUENCE [LARGE SCALE GENOMIC DNA]</scope>
    <source>
        <strain evidence="1 2">F 1598</strain>
    </source>
</reference>
<accession>A0A0C3EPB3</accession>
<evidence type="ECO:0000313" key="1">
    <source>
        <dbReference type="EMBL" id="KIM74420.1"/>
    </source>
</evidence>